<dbReference type="InterPro" id="IPR050553">
    <property type="entry name" value="Thioredoxin_ResA/DsbE_sf"/>
</dbReference>
<proteinExistence type="predicted"/>
<keyword evidence="5" id="KW-1185">Reference proteome</keyword>
<dbReference type="CDD" id="cd02966">
    <property type="entry name" value="TlpA_like_family"/>
    <property type="match status" value="1"/>
</dbReference>
<gene>
    <name evidence="4" type="ORF">STRUR_0765</name>
</gene>
<dbReference type="SUPFAM" id="SSF52833">
    <property type="entry name" value="Thioredoxin-like"/>
    <property type="match status" value="1"/>
</dbReference>
<evidence type="ECO:0000313" key="5">
    <source>
        <dbReference type="Proteomes" id="UP000005388"/>
    </source>
</evidence>
<evidence type="ECO:0000313" key="4">
    <source>
        <dbReference type="EMBL" id="EHJ57321.1"/>
    </source>
</evidence>
<name>G5KE51_9STRE</name>
<dbReference type="GO" id="GO:0016491">
    <property type="term" value="F:oxidoreductase activity"/>
    <property type="evidence" value="ECO:0007669"/>
    <property type="project" value="InterPro"/>
</dbReference>
<keyword evidence="2" id="KW-0732">Signal</keyword>
<reference evidence="4 5" key="1">
    <citation type="journal article" date="2014" name="Int. J. Syst. Evol. Microbiol.">
        <title>Phylogenomics and the dynamic genome evolution of the genus Streptococcus.</title>
        <authorList>
            <consortium name="The Broad Institute Genome Sequencing Platform"/>
            <person name="Richards V.P."/>
            <person name="Palmer S.R."/>
            <person name="Pavinski Bitar P.D."/>
            <person name="Qin X."/>
            <person name="Weinstock G.M."/>
            <person name="Highlander S.K."/>
            <person name="Town C.D."/>
            <person name="Burne R.A."/>
            <person name="Stanhope M.J."/>
        </authorList>
    </citation>
    <scope>NUCLEOTIDE SEQUENCE [LARGE SCALE GENOMIC DNA]</scope>
    <source>
        <strain evidence="4 5">2285-97</strain>
    </source>
</reference>
<dbReference type="AlphaFoldDB" id="G5KE51"/>
<dbReference type="Pfam" id="PF08534">
    <property type="entry name" value="Redoxin"/>
    <property type="match status" value="1"/>
</dbReference>
<comment type="caution">
    <text evidence="4">The sequence shown here is derived from an EMBL/GenBank/DDBJ whole genome shotgun (WGS) entry which is preliminary data.</text>
</comment>
<accession>G5KE51</accession>
<feature type="region of interest" description="Disordered" evidence="1">
    <location>
        <begin position="27"/>
        <end position="65"/>
    </location>
</feature>
<dbReference type="EMBL" id="AEUZ02000001">
    <property type="protein sequence ID" value="EHJ57321.1"/>
    <property type="molecule type" value="Genomic_DNA"/>
</dbReference>
<feature type="signal peptide" evidence="2">
    <location>
        <begin position="1"/>
        <end position="21"/>
    </location>
</feature>
<dbReference type="Gene3D" id="3.40.30.10">
    <property type="entry name" value="Glutaredoxin"/>
    <property type="match status" value="1"/>
</dbReference>
<evidence type="ECO:0000259" key="3">
    <source>
        <dbReference type="PROSITE" id="PS51352"/>
    </source>
</evidence>
<dbReference type="PANTHER" id="PTHR42852">
    <property type="entry name" value="THIOL:DISULFIDE INTERCHANGE PROTEIN DSBE"/>
    <property type="match status" value="1"/>
</dbReference>
<dbReference type="eggNOG" id="COG0526">
    <property type="taxonomic scope" value="Bacteria"/>
</dbReference>
<dbReference type="RefSeq" id="WP_006740035.1">
    <property type="nucleotide sequence ID" value="NZ_AEUZ02000001.1"/>
</dbReference>
<dbReference type="PANTHER" id="PTHR42852:SF16">
    <property type="entry name" value="THIOL:DISULFIDE INTERCHANGE PROTEIN TLPA"/>
    <property type="match status" value="1"/>
</dbReference>
<feature type="chain" id="PRO_5038528121" evidence="2">
    <location>
        <begin position="22"/>
        <end position="209"/>
    </location>
</feature>
<evidence type="ECO:0000256" key="2">
    <source>
        <dbReference type="SAM" id="SignalP"/>
    </source>
</evidence>
<protein>
    <submittedName>
        <fullName evidence="4">Redoxin</fullName>
    </submittedName>
</protein>
<feature type="domain" description="Thioredoxin" evidence="3">
    <location>
        <begin position="67"/>
        <end position="209"/>
    </location>
</feature>
<dbReference type="InterPro" id="IPR013766">
    <property type="entry name" value="Thioredoxin_domain"/>
</dbReference>
<evidence type="ECO:0000256" key="1">
    <source>
        <dbReference type="SAM" id="MobiDB-lite"/>
    </source>
</evidence>
<organism evidence="4 5">
    <name type="scientific">Streptococcus urinalis 2285-97</name>
    <dbReference type="NCBI Taxonomy" id="764291"/>
    <lineage>
        <taxon>Bacteria</taxon>
        <taxon>Bacillati</taxon>
        <taxon>Bacillota</taxon>
        <taxon>Bacilli</taxon>
        <taxon>Lactobacillales</taxon>
        <taxon>Streptococcaceae</taxon>
        <taxon>Streptococcus</taxon>
    </lineage>
</organism>
<feature type="compositionally biased region" description="Basic and acidic residues" evidence="1">
    <location>
        <begin position="29"/>
        <end position="65"/>
    </location>
</feature>
<sequence length="209" mass="23610">MKKTKLLTIGLSSLLLLTACSTQTNHSKMTKETMTKSEKAMTKKMKEKDMMTSEQKMKNQDMSKENSSHLKAAPQFSLQGVDGKKYTLSDFKGKKVYVKFWASWCSICLSTLPDTTKLAKNATSDLVVLSVVSPNHNGEKSESDFKKWFKTLDYKALPVVLDKTGKVLSEYGVRSYPTQVFIDKEGNLVKKHVGYMSEKEVKETLNKIK</sequence>
<dbReference type="PROSITE" id="PS51352">
    <property type="entry name" value="THIOREDOXIN_2"/>
    <property type="match status" value="1"/>
</dbReference>
<dbReference type="InterPro" id="IPR036249">
    <property type="entry name" value="Thioredoxin-like_sf"/>
</dbReference>
<dbReference type="STRING" id="764291.STRUR_0765"/>
<dbReference type="InterPro" id="IPR013740">
    <property type="entry name" value="Redoxin"/>
</dbReference>
<dbReference type="Proteomes" id="UP000005388">
    <property type="component" value="Unassembled WGS sequence"/>
</dbReference>
<dbReference type="PROSITE" id="PS51257">
    <property type="entry name" value="PROKAR_LIPOPROTEIN"/>
    <property type="match status" value="1"/>
</dbReference>